<evidence type="ECO:0000313" key="3">
    <source>
        <dbReference type="Proteomes" id="UP000186455"/>
    </source>
</evidence>
<proteinExistence type="predicted"/>
<dbReference type="AlphaFoldDB" id="A0A1Q4V2A3"/>
<protein>
    <submittedName>
        <fullName evidence="2">Uncharacterized protein</fullName>
    </submittedName>
</protein>
<organism evidence="2 3">
    <name type="scientific">Streptomyces uncialis</name>
    <dbReference type="NCBI Taxonomy" id="1048205"/>
    <lineage>
        <taxon>Bacteria</taxon>
        <taxon>Bacillati</taxon>
        <taxon>Actinomycetota</taxon>
        <taxon>Actinomycetes</taxon>
        <taxon>Kitasatosporales</taxon>
        <taxon>Streptomycetaceae</taxon>
        <taxon>Streptomyces</taxon>
    </lineage>
</organism>
<dbReference type="EMBL" id="LFBV01000008">
    <property type="protein sequence ID" value="OKH91946.1"/>
    <property type="molecule type" value="Genomic_DNA"/>
</dbReference>
<name>A0A1Q4V2A3_9ACTN</name>
<gene>
    <name evidence="2" type="ORF">AB852_27260</name>
</gene>
<reference evidence="2 3" key="1">
    <citation type="submission" date="2015-06" db="EMBL/GenBank/DDBJ databases">
        <title>Cloning and characterization of the uncialamcin biosynthetic gene cluster.</title>
        <authorList>
            <person name="Yan X."/>
            <person name="Huang T."/>
            <person name="Ge H."/>
            <person name="Shen B."/>
        </authorList>
    </citation>
    <scope>NUCLEOTIDE SEQUENCE [LARGE SCALE GENOMIC DNA]</scope>
    <source>
        <strain evidence="2 3">DCA2648</strain>
    </source>
</reference>
<dbReference type="Proteomes" id="UP000186455">
    <property type="component" value="Unassembled WGS sequence"/>
</dbReference>
<accession>A0A1Q4V2A3</accession>
<comment type="caution">
    <text evidence="2">The sequence shown here is derived from an EMBL/GenBank/DDBJ whole genome shotgun (WGS) entry which is preliminary data.</text>
</comment>
<keyword evidence="1" id="KW-0472">Membrane</keyword>
<sequence length="142" mass="15178">MIVTVFGLVHLTFLACMFVMLTGDFFSLKNVMECVMCDDSSFAPIESRYLLAARLSTRLWRSLGPNAASFRLSSSVSRRSSTYIGQSPGSSSLIRMTKGGVVFSLESSSFFSADFCARTAGSVSQTSMAAATNTPARAAAIP</sequence>
<evidence type="ECO:0000313" key="2">
    <source>
        <dbReference type="EMBL" id="OKH91946.1"/>
    </source>
</evidence>
<keyword evidence="1" id="KW-0812">Transmembrane</keyword>
<evidence type="ECO:0000256" key="1">
    <source>
        <dbReference type="SAM" id="Phobius"/>
    </source>
</evidence>
<feature type="transmembrane region" description="Helical" evidence="1">
    <location>
        <begin position="6"/>
        <end position="26"/>
    </location>
</feature>
<keyword evidence="1" id="KW-1133">Transmembrane helix</keyword>
<keyword evidence="3" id="KW-1185">Reference proteome</keyword>